<dbReference type="EMBL" id="JAOPGA020001100">
    <property type="protein sequence ID" value="KAL0485031.1"/>
    <property type="molecule type" value="Genomic_DNA"/>
</dbReference>
<proteinExistence type="predicted"/>
<dbReference type="Proteomes" id="UP001431209">
    <property type="component" value="Unassembled WGS sequence"/>
</dbReference>
<protein>
    <submittedName>
        <fullName evidence="1">Uncharacterized protein</fullName>
    </submittedName>
</protein>
<sequence>MGNTTNSESLTFSKQWEHKNLEATMIALRGDPNHISIAIDQLNLAREEYIKYKKQFQKQFDAVLNPTLDTKNALALFKEHDHLQRQFISLRKKPFTDEEFNSYKVVRDYEAAKLAMLENVHTMVDDGASEDIIRHKNRVDQVNEELGGSVTMYSILGDYSNSYKKEAMALVSKFEQLAIKTLKRDEHFDQYFRQACYPFDNEKSYNYIPLLEHHIEVYLGGQLDKVNKLIEHNVDQIAAVCGLRAETQGLPVPTKIECIRHSLIINKPYDFDLVFQKQDAFNAELISLSKQCEIRLKRQEDFSKELVGLVKHCDSRLKEQSRISQDLVVLGKQCENSLKRIEQVKFQGKI</sequence>
<reference evidence="1 2" key="1">
    <citation type="submission" date="2024-03" db="EMBL/GenBank/DDBJ databases">
        <title>The Acrasis kona genome and developmental transcriptomes reveal deep origins of eukaryotic multicellular pathways.</title>
        <authorList>
            <person name="Sheikh S."/>
            <person name="Fu C.-J."/>
            <person name="Brown M.W."/>
            <person name="Baldauf S.L."/>
        </authorList>
    </citation>
    <scope>NUCLEOTIDE SEQUENCE [LARGE SCALE GENOMIC DNA]</scope>
    <source>
        <strain evidence="1 2">ATCC MYA-3509</strain>
    </source>
</reference>
<accession>A0AAW2Z8J7</accession>
<comment type="caution">
    <text evidence="1">The sequence shown here is derived from an EMBL/GenBank/DDBJ whole genome shotgun (WGS) entry which is preliminary data.</text>
</comment>
<keyword evidence="2" id="KW-1185">Reference proteome</keyword>
<name>A0AAW2Z8J7_9EUKA</name>
<organism evidence="1 2">
    <name type="scientific">Acrasis kona</name>
    <dbReference type="NCBI Taxonomy" id="1008807"/>
    <lineage>
        <taxon>Eukaryota</taxon>
        <taxon>Discoba</taxon>
        <taxon>Heterolobosea</taxon>
        <taxon>Tetramitia</taxon>
        <taxon>Eutetramitia</taxon>
        <taxon>Acrasidae</taxon>
        <taxon>Acrasis</taxon>
    </lineage>
</organism>
<dbReference type="AlphaFoldDB" id="A0AAW2Z8J7"/>
<evidence type="ECO:0000313" key="1">
    <source>
        <dbReference type="EMBL" id="KAL0485031.1"/>
    </source>
</evidence>
<gene>
    <name evidence="1" type="ORF">AKO1_003734</name>
</gene>
<evidence type="ECO:0000313" key="2">
    <source>
        <dbReference type="Proteomes" id="UP001431209"/>
    </source>
</evidence>